<dbReference type="Gene3D" id="1.25.40.10">
    <property type="entry name" value="Tetratricopeptide repeat domain"/>
    <property type="match status" value="3"/>
</dbReference>
<dbReference type="SUPFAM" id="SSF48452">
    <property type="entry name" value="TPR-like"/>
    <property type="match status" value="4"/>
</dbReference>
<feature type="domain" description="Caspase family p20" evidence="4">
    <location>
        <begin position="28"/>
        <end position="107"/>
    </location>
</feature>
<reference evidence="6" key="1">
    <citation type="submission" date="2016-11" db="EMBL/GenBank/DDBJ databases">
        <title>Mesorhizobium oceanicum sp. nov., isolated from deep seawater in South China Sea.</title>
        <authorList>
            <person name="Fu G.-Y."/>
        </authorList>
    </citation>
    <scope>NUCLEOTIDE SEQUENCE [LARGE SCALE GENOMIC DNA]</scope>
    <source>
        <strain evidence="6">B7</strain>
    </source>
</reference>
<feature type="chain" id="PRO_5012318016" description="Caspase family p20 domain-containing protein" evidence="3">
    <location>
        <begin position="22"/>
        <end position="961"/>
    </location>
</feature>
<dbReference type="RefSeq" id="WP_072603383.1">
    <property type="nucleotide sequence ID" value="NZ_CP018171.1"/>
</dbReference>
<dbReference type="GO" id="GO:0006508">
    <property type="term" value="P:proteolysis"/>
    <property type="evidence" value="ECO:0007669"/>
    <property type="project" value="InterPro"/>
</dbReference>
<proteinExistence type="predicted"/>
<dbReference type="InterPro" id="IPR052039">
    <property type="entry name" value="Caspase-related_regulators"/>
</dbReference>
<name>A0A1L3SQ84_9HYPH</name>
<dbReference type="Proteomes" id="UP000182840">
    <property type="component" value="Chromosome"/>
</dbReference>
<keyword evidence="3" id="KW-0732">Signal</keyword>
<dbReference type="AlphaFoldDB" id="A0A1L3SQ84"/>
<dbReference type="InterPro" id="IPR019734">
    <property type="entry name" value="TPR_rpt"/>
</dbReference>
<evidence type="ECO:0000256" key="1">
    <source>
        <dbReference type="PROSITE-ProRule" id="PRU00339"/>
    </source>
</evidence>
<feature type="coiled-coil region" evidence="2">
    <location>
        <begin position="394"/>
        <end position="421"/>
    </location>
</feature>
<dbReference type="KEGG" id="meso:BSQ44_09470"/>
<feature type="repeat" description="TPR" evidence="1">
    <location>
        <begin position="469"/>
        <end position="502"/>
    </location>
</feature>
<evidence type="ECO:0000313" key="5">
    <source>
        <dbReference type="EMBL" id="APH71576.1"/>
    </source>
</evidence>
<evidence type="ECO:0000256" key="3">
    <source>
        <dbReference type="SAM" id="SignalP"/>
    </source>
</evidence>
<dbReference type="GO" id="GO:0004197">
    <property type="term" value="F:cysteine-type endopeptidase activity"/>
    <property type="evidence" value="ECO:0007669"/>
    <property type="project" value="InterPro"/>
</dbReference>
<dbReference type="PANTHER" id="PTHR22576:SF37">
    <property type="entry name" value="MUCOSA-ASSOCIATED LYMPHOID TISSUE LYMPHOMA TRANSLOCATION PROTEIN 1"/>
    <property type="match status" value="1"/>
</dbReference>
<gene>
    <name evidence="5" type="ORF">BSQ44_09470</name>
</gene>
<dbReference type="OrthoDB" id="8068122at2"/>
<sequence length="961" mass="103369">MYRLLSAVLCLVSLAAGGRMAFAVEDALQGVALVIGNSGYEHLPPLANPKDDARAVEDLLDDLGFETDLSSDRDARRLARDLEDFAEDAAHADVAILYYAGHGIEAGGENFMVPVDADLSALDAASERLVPTSQLIARLRQTVPVVIVLLDACRDNPFPPGAMVRVAPEAEPVAMAPEGLAPPPARGARRLAPAGGEPAPENLGIVLGFAAEPGAAALDGAPGEHSPYAAALLKHLSAGGYPFGDVMTMISEEVYLRTGGRQTPWMNTSLRRELRFGAADPANGEEAAIRGERRRLLLGISAIGQAERRQVEARAEKAGVPMDALFAMLQALGAEAVADPAQLDAVLRDQAERLKSMLAERRALAPSDPEIARLGGLAETALREGALKAAIAINGKAKARVEELHASVDRAEGEIATRRREFAAVYARSAETYALSFDHLHAAEDYGRAYDEVKRSDDDRAVDYLMAMAEALADHGYYKVDAGSLERAVEAYREALDNLPADDRSPRWAKARSGLAMALFTAGEHESGAATLESSASILRETLAELPADGPAEAELRLGSDLGLVLFTLGWRDDGTERLREAEAVLRTARAKAGEVENAELVARVTNRLGTALMYLGQRTGDRTRLLEAADLFRASLAITSREAAASDWASMQNNLAIALGALGEMETGNDKLAEAVAAYLEVLKLNTRDRTPLLWAESQNNVATALHRLAERESSTERYEEAEAALRLALQEITRERSPLKWAAVQENLGIVLRNIGERRSDRSVMEAAVAALRNSLTERTRDRVPGEWGNLQNNLGSALLSLAKAGGPERAYAEAEAAFEAALPQQSRDRAPLEWAKTQNNLGNLHYALASRGGSLAGFEKAAAHYRLSLLENTRDRMPLDWALAMHNLGQTLTEIGKLAPSLPALDEAAAALEASRAVYREAGQAQYETYFEALLAQIELAKLQIQVSEKIRALNAAE</sequence>
<evidence type="ECO:0000256" key="2">
    <source>
        <dbReference type="SAM" id="Coils"/>
    </source>
</evidence>
<feature type="signal peptide" evidence="3">
    <location>
        <begin position="1"/>
        <end position="21"/>
    </location>
</feature>
<dbReference type="Pfam" id="PF00656">
    <property type="entry name" value="Peptidase_C14"/>
    <property type="match status" value="1"/>
</dbReference>
<accession>A0A1L3SQ84</accession>
<dbReference type="PANTHER" id="PTHR22576">
    <property type="entry name" value="MUCOSA ASSOCIATED LYMPHOID TISSUE LYMPHOMA TRANSLOCATION PROTEIN 1/PARACASPASE"/>
    <property type="match status" value="1"/>
</dbReference>
<evidence type="ECO:0000259" key="4">
    <source>
        <dbReference type="PROSITE" id="PS50208"/>
    </source>
</evidence>
<dbReference type="STRING" id="1670800.BSQ44_09470"/>
<dbReference type="PROSITE" id="PS50208">
    <property type="entry name" value="CASPASE_P20"/>
    <property type="match status" value="1"/>
</dbReference>
<dbReference type="SMART" id="SM00028">
    <property type="entry name" value="TPR"/>
    <property type="match status" value="6"/>
</dbReference>
<dbReference type="SUPFAM" id="SSF52129">
    <property type="entry name" value="Caspase-like"/>
    <property type="match status" value="1"/>
</dbReference>
<dbReference type="InterPro" id="IPR029030">
    <property type="entry name" value="Caspase-like_dom_sf"/>
</dbReference>
<feature type="coiled-coil region" evidence="2">
    <location>
        <begin position="572"/>
        <end position="599"/>
    </location>
</feature>
<organism evidence="5 6">
    <name type="scientific">Aquibium oceanicum</name>
    <dbReference type="NCBI Taxonomy" id="1670800"/>
    <lineage>
        <taxon>Bacteria</taxon>
        <taxon>Pseudomonadati</taxon>
        <taxon>Pseudomonadota</taxon>
        <taxon>Alphaproteobacteria</taxon>
        <taxon>Hyphomicrobiales</taxon>
        <taxon>Phyllobacteriaceae</taxon>
        <taxon>Aquibium</taxon>
    </lineage>
</organism>
<dbReference type="InterPro" id="IPR011600">
    <property type="entry name" value="Pept_C14_caspase"/>
</dbReference>
<dbReference type="Gene3D" id="3.40.50.1460">
    <property type="match status" value="1"/>
</dbReference>
<keyword evidence="6" id="KW-1185">Reference proteome</keyword>
<evidence type="ECO:0000313" key="6">
    <source>
        <dbReference type="Proteomes" id="UP000182840"/>
    </source>
</evidence>
<dbReference type="EMBL" id="CP018171">
    <property type="protein sequence ID" value="APH71576.1"/>
    <property type="molecule type" value="Genomic_DNA"/>
</dbReference>
<dbReference type="InterPro" id="IPR001309">
    <property type="entry name" value="Pept_C14_p20"/>
</dbReference>
<protein>
    <recommendedName>
        <fullName evidence="4">Caspase family p20 domain-containing protein</fullName>
    </recommendedName>
</protein>
<dbReference type="PROSITE" id="PS50005">
    <property type="entry name" value="TPR"/>
    <property type="match status" value="1"/>
</dbReference>
<keyword evidence="2" id="KW-0175">Coiled coil</keyword>
<dbReference type="InterPro" id="IPR011990">
    <property type="entry name" value="TPR-like_helical_dom_sf"/>
</dbReference>
<keyword evidence="1" id="KW-0802">TPR repeat</keyword>